<dbReference type="AlphaFoldDB" id="A0A1J1IL10"/>
<proteinExistence type="predicted"/>
<name>A0A1J1IL10_9DIPT</name>
<evidence type="ECO:0000313" key="3">
    <source>
        <dbReference type="Proteomes" id="UP000183832"/>
    </source>
</evidence>
<dbReference type="EMBL" id="CVRI01000052">
    <property type="protein sequence ID" value="CRK99766.1"/>
    <property type="molecule type" value="Genomic_DNA"/>
</dbReference>
<accession>A0A1J1IL10</accession>
<feature type="signal peptide" evidence="1">
    <location>
        <begin position="1"/>
        <end position="19"/>
    </location>
</feature>
<sequence length="69" mass="7455">MKTLLILSIFVALLMVVSAKECPFCPHYSGDSSCKCSGRKTIDTCGGVGPDAPCLEQHFCCFLPKLSKK</sequence>
<reference evidence="2 3" key="1">
    <citation type="submission" date="2015-04" db="EMBL/GenBank/DDBJ databases">
        <authorList>
            <person name="Syromyatnikov M.Y."/>
            <person name="Popov V.N."/>
        </authorList>
    </citation>
    <scope>NUCLEOTIDE SEQUENCE [LARGE SCALE GENOMIC DNA]</scope>
</reference>
<organism evidence="2 3">
    <name type="scientific">Clunio marinus</name>
    <dbReference type="NCBI Taxonomy" id="568069"/>
    <lineage>
        <taxon>Eukaryota</taxon>
        <taxon>Metazoa</taxon>
        <taxon>Ecdysozoa</taxon>
        <taxon>Arthropoda</taxon>
        <taxon>Hexapoda</taxon>
        <taxon>Insecta</taxon>
        <taxon>Pterygota</taxon>
        <taxon>Neoptera</taxon>
        <taxon>Endopterygota</taxon>
        <taxon>Diptera</taxon>
        <taxon>Nematocera</taxon>
        <taxon>Chironomoidea</taxon>
        <taxon>Chironomidae</taxon>
        <taxon>Clunio</taxon>
    </lineage>
</organism>
<feature type="chain" id="PRO_5013063016" evidence="1">
    <location>
        <begin position="20"/>
        <end position="69"/>
    </location>
</feature>
<evidence type="ECO:0000313" key="2">
    <source>
        <dbReference type="EMBL" id="CRK99766.1"/>
    </source>
</evidence>
<evidence type="ECO:0000256" key="1">
    <source>
        <dbReference type="SAM" id="SignalP"/>
    </source>
</evidence>
<keyword evidence="3" id="KW-1185">Reference proteome</keyword>
<protein>
    <submittedName>
        <fullName evidence="2">CLUMA_CG013071, isoform A</fullName>
    </submittedName>
</protein>
<keyword evidence="1" id="KW-0732">Signal</keyword>
<gene>
    <name evidence="2" type="ORF">CLUMA_CG013071</name>
</gene>
<dbReference type="Proteomes" id="UP000183832">
    <property type="component" value="Unassembled WGS sequence"/>
</dbReference>